<proteinExistence type="predicted"/>
<comment type="caution">
    <text evidence="3">The sequence shown here is derived from an EMBL/GenBank/DDBJ whole genome shotgun (WGS) entry which is preliminary data.</text>
</comment>
<dbReference type="Gene3D" id="3.40.50.1820">
    <property type="entry name" value="alpha/beta hydrolase"/>
    <property type="match status" value="1"/>
</dbReference>
<dbReference type="SUPFAM" id="SSF53474">
    <property type="entry name" value="alpha/beta-Hydrolases"/>
    <property type="match status" value="1"/>
</dbReference>
<dbReference type="InterPro" id="IPR029058">
    <property type="entry name" value="AB_hydrolase_fold"/>
</dbReference>
<keyword evidence="2" id="KW-1133">Transmembrane helix</keyword>
<accession>A0A652YJ94</accession>
<sequence length="457" mass="47680">MGNTDCAVPEQAWFTRGWSDASYAMPPRRKAAPMPRARLTAATALAAAALATLTGLVAIVVAPPIASAESTNGTGMAYSDRTFQPFTASNGLSSKYHVYAAGIPQDHAAGLVLQFHGDGAYEFANPTSSYSLGGPSGIVAQARSRGYITVPVRTPDSAGEITWWENGSANADFVANLLDTLETGYNIDTEDIWLVGYSGGSQFITQFFLPKYSSKIDGGGTVVFGGGGVPRVSAQPFAGGLIADLPMHWYTGAADNGTNVSDGYNAVLDAQKGSAWYSAQGFTTDLESPAGLGHNLSGTFGTVLARHLDDHAPNNQVPTTTVAATPEPTATQPTTTTTPATTTSPPPITTTTAPVTTTTTPVATTTTTTTPPPAVWNYTLTPTRIGANLVVTIPAGTSRTTFRVTATQGPFYVYNYTTRTGLRTLSIVSSLAPNTTYNYTVEADDEIVGSGSFQTLP</sequence>
<organism evidence="3">
    <name type="scientific">Nocardia globerula</name>
    <dbReference type="NCBI Taxonomy" id="1818"/>
    <lineage>
        <taxon>Bacteria</taxon>
        <taxon>Bacillati</taxon>
        <taxon>Actinomycetota</taxon>
        <taxon>Actinomycetes</taxon>
        <taxon>Mycobacteriales</taxon>
        <taxon>Nocardiaceae</taxon>
        <taxon>Nocardia</taxon>
    </lineage>
</organism>
<gene>
    <name evidence="3" type="ORF">FNL38_10947</name>
</gene>
<dbReference type="AlphaFoldDB" id="A0A652YJ94"/>
<protein>
    <submittedName>
        <fullName evidence="3">Uncharacterized protein</fullName>
    </submittedName>
</protein>
<evidence type="ECO:0000256" key="2">
    <source>
        <dbReference type="SAM" id="Phobius"/>
    </source>
</evidence>
<keyword evidence="2" id="KW-0812">Transmembrane</keyword>
<name>A0A652YJ94_NOCGL</name>
<keyword evidence="2" id="KW-0472">Membrane</keyword>
<evidence type="ECO:0000313" key="3">
    <source>
        <dbReference type="EMBL" id="TYQ01034.1"/>
    </source>
</evidence>
<feature type="region of interest" description="Disordered" evidence="1">
    <location>
        <begin position="313"/>
        <end position="370"/>
    </location>
</feature>
<reference evidence="3" key="1">
    <citation type="submission" date="2019-07" db="EMBL/GenBank/DDBJ databases">
        <title>Genomic Encyclopedia of Type Strains, Phase IV (KMG-IV): sequencing the most valuable type-strain genomes for metagenomic binning, comparative biology and taxonomic classification.</title>
        <authorList>
            <person name="Goeker M."/>
        </authorList>
    </citation>
    <scope>NUCLEOTIDE SEQUENCE</scope>
    <source>
        <strain evidence="3">DSM 44596</strain>
    </source>
</reference>
<feature type="transmembrane region" description="Helical" evidence="2">
    <location>
        <begin position="39"/>
        <end position="62"/>
    </location>
</feature>
<dbReference type="EMBL" id="VNIQ01000009">
    <property type="protein sequence ID" value="TYQ01034.1"/>
    <property type="molecule type" value="Genomic_DNA"/>
</dbReference>
<feature type="compositionally biased region" description="Low complexity" evidence="1">
    <location>
        <begin position="317"/>
        <end position="369"/>
    </location>
</feature>
<evidence type="ECO:0000256" key="1">
    <source>
        <dbReference type="SAM" id="MobiDB-lite"/>
    </source>
</evidence>